<dbReference type="AlphaFoldDB" id="A0A8A1M267"/>
<dbReference type="VEuPathDB" id="FungiDB:I7I51_08282"/>
<evidence type="ECO:0000313" key="2">
    <source>
        <dbReference type="Proteomes" id="UP000663671"/>
    </source>
</evidence>
<sequence length="73" mass="8290">MRIITYMRRRSAQAAVEHGAGKLVGGTNASGRADTYAFRDLLAMLYPHLKLLDQENPSADDREYQEKHTKLKN</sequence>
<name>A0A8A1M267_AJECA</name>
<proteinExistence type="predicted"/>
<evidence type="ECO:0000313" key="1">
    <source>
        <dbReference type="EMBL" id="QSS58853.1"/>
    </source>
</evidence>
<dbReference type="Proteomes" id="UP000663671">
    <property type="component" value="Chromosome 2"/>
</dbReference>
<gene>
    <name evidence="1" type="ORF">I7I51_08282</name>
</gene>
<organism evidence="1 2">
    <name type="scientific">Ajellomyces capsulatus</name>
    <name type="common">Darling's disease fungus</name>
    <name type="synonym">Histoplasma capsulatum</name>
    <dbReference type="NCBI Taxonomy" id="5037"/>
    <lineage>
        <taxon>Eukaryota</taxon>
        <taxon>Fungi</taxon>
        <taxon>Dikarya</taxon>
        <taxon>Ascomycota</taxon>
        <taxon>Pezizomycotina</taxon>
        <taxon>Eurotiomycetes</taxon>
        <taxon>Eurotiomycetidae</taxon>
        <taxon>Onygenales</taxon>
        <taxon>Ajellomycetaceae</taxon>
        <taxon>Histoplasma</taxon>
    </lineage>
</organism>
<protein>
    <submittedName>
        <fullName evidence="1">Uncharacterized protein</fullName>
    </submittedName>
</protein>
<reference evidence="1" key="1">
    <citation type="submission" date="2021-01" db="EMBL/GenBank/DDBJ databases">
        <title>Chromosome-level genome assembly of a human fungal pathogen reveals clustering of transcriptionally co-regulated genes.</title>
        <authorList>
            <person name="Voorhies M."/>
            <person name="Cohen S."/>
            <person name="Shea T.P."/>
            <person name="Petrus S."/>
            <person name="Munoz J.F."/>
            <person name="Poplawski S."/>
            <person name="Goldman W.E."/>
            <person name="Michael T."/>
            <person name="Cuomo C.A."/>
            <person name="Sil A."/>
            <person name="Beyhan S."/>
        </authorList>
    </citation>
    <scope>NUCLEOTIDE SEQUENCE</scope>
    <source>
        <strain evidence="1">WU24</strain>
    </source>
</reference>
<accession>A0A8A1M267</accession>
<dbReference type="EMBL" id="CP069109">
    <property type="protein sequence ID" value="QSS58853.1"/>
    <property type="molecule type" value="Genomic_DNA"/>
</dbReference>